<evidence type="ECO:0000313" key="7">
    <source>
        <dbReference type="Proteomes" id="UP001060261"/>
    </source>
</evidence>
<organism evidence="6 7">
    <name type="scientific">Deinococcus rubellus</name>
    <dbReference type="NCBI Taxonomy" id="1889240"/>
    <lineage>
        <taxon>Bacteria</taxon>
        <taxon>Thermotogati</taxon>
        <taxon>Deinococcota</taxon>
        <taxon>Deinococci</taxon>
        <taxon>Deinococcales</taxon>
        <taxon>Deinococcaceae</taxon>
        <taxon>Deinococcus</taxon>
    </lineage>
</organism>
<evidence type="ECO:0000259" key="5">
    <source>
        <dbReference type="PROSITE" id="PS50857"/>
    </source>
</evidence>
<name>A0ABY5YL46_9DEIO</name>
<evidence type="ECO:0000256" key="1">
    <source>
        <dbReference type="ARBA" id="ARBA00004196"/>
    </source>
</evidence>
<protein>
    <submittedName>
        <fullName evidence="6">Cupredoxin domain-containing protein</fullName>
    </submittedName>
</protein>
<keyword evidence="3" id="KW-0186">Copper</keyword>
<dbReference type="InterPro" id="IPR051403">
    <property type="entry name" value="NosZ/Cyto_c_oxidase_sub2"/>
</dbReference>
<evidence type="ECO:0000256" key="4">
    <source>
        <dbReference type="SAM" id="Phobius"/>
    </source>
</evidence>
<dbReference type="PROSITE" id="PS00078">
    <property type="entry name" value="COX2"/>
    <property type="match status" value="1"/>
</dbReference>
<dbReference type="Gene3D" id="2.60.40.420">
    <property type="entry name" value="Cupredoxins - blue copper proteins"/>
    <property type="match status" value="1"/>
</dbReference>
<proteinExistence type="predicted"/>
<dbReference type="InterPro" id="IPR002429">
    <property type="entry name" value="CcO_II-like_C"/>
</dbReference>
<keyword evidence="7" id="KW-1185">Reference proteome</keyword>
<keyword evidence="4" id="KW-1133">Transmembrane helix</keyword>
<dbReference type="Pfam" id="PF00116">
    <property type="entry name" value="COX2"/>
    <property type="match status" value="1"/>
</dbReference>
<feature type="transmembrane region" description="Helical" evidence="4">
    <location>
        <begin position="12"/>
        <end position="34"/>
    </location>
</feature>
<dbReference type="Proteomes" id="UP001060261">
    <property type="component" value="Chromosome"/>
</dbReference>
<accession>A0ABY5YL46</accession>
<dbReference type="PANTHER" id="PTHR42838">
    <property type="entry name" value="CYTOCHROME C OXIDASE SUBUNIT II"/>
    <property type="match status" value="1"/>
</dbReference>
<feature type="domain" description="Cytochrome oxidase subunit II copper A binding" evidence="5">
    <location>
        <begin position="74"/>
        <end position="170"/>
    </location>
</feature>
<evidence type="ECO:0000256" key="3">
    <source>
        <dbReference type="ARBA" id="ARBA00023008"/>
    </source>
</evidence>
<dbReference type="SUPFAM" id="SSF49503">
    <property type="entry name" value="Cupredoxins"/>
    <property type="match status" value="1"/>
</dbReference>
<keyword evidence="4" id="KW-0812">Transmembrane</keyword>
<dbReference type="PROSITE" id="PS50857">
    <property type="entry name" value="COX2_CUA"/>
    <property type="match status" value="1"/>
</dbReference>
<reference evidence="6" key="1">
    <citation type="submission" date="2022-09" db="EMBL/GenBank/DDBJ databases">
        <title>genome sequence of Deinococcus rubellus.</title>
        <authorList>
            <person name="Srinivasan S."/>
        </authorList>
    </citation>
    <scope>NUCLEOTIDE SEQUENCE</scope>
    <source>
        <strain evidence="6">Ant6</strain>
    </source>
</reference>
<dbReference type="RefSeq" id="WP_260561789.1">
    <property type="nucleotide sequence ID" value="NZ_BAABEC010000008.1"/>
</dbReference>
<evidence type="ECO:0000313" key="6">
    <source>
        <dbReference type="EMBL" id="UWX65533.1"/>
    </source>
</evidence>
<evidence type="ECO:0000256" key="2">
    <source>
        <dbReference type="ARBA" id="ARBA00022723"/>
    </source>
</evidence>
<dbReference type="InterPro" id="IPR008972">
    <property type="entry name" value="Cupredoxin"/>
</dbReference>
<dbReference type="PANTHER" id="PTHR42838:SF2">
    <property type="entry name" value="NITROUS-OXIDE REDUCTASE"/>
    <property type="match status" value="1"/>
</dbReference>
<keyword evidence="4" id="KW-0472">Membrane</keyword>
<gene>
    <name evidence="6" type="ORF">N0D28_07760</name>
</gene>
<sequence length="170" mass="18196">MLDHDRLERAENLWLGVATVMTALLLAGVFVSFLSGTFPQLKGGHAGDAGRQVDPTNLAVTPFATPGLRPSAAGTPADLYIVAKAFSFEPAVVRVPAGQPLSINVTSQDVIHGFYVEGSNINIEVIPGQVATFRHTFTRPGTYNVVCNEYCGIGHQNMVTRFVVTAPENK</sequence>
<comment type="subcellular location">
    <subcellularLocation>
        <location evidence="1">Cell envelope</location>
    </subcellularLocation>
</comment>
<keyword evidence="2" id="KW-0479">Metal-binding</keyword>
<dbReference type="InterPro" id="IPR001505">
    <property type="entry name" value="Copper_CuA"/>
</dbReference>
<dbReference type="EMBL" id="CP104213">
    <property type="protein sequence ID" value="UWX65533.1"/>
    <property type="molecule type" value="Genomic_DNA"/>
</dbReference>